<reference evidence="2" key="1">
    <citation type="journal article" date="2019" name="Int. J. Syst. Evol. Microbiol.">
        <title>The Global Catalogue of Microorganisms (GCM) 10K type strain sequencing project: providing services to taxonomists for standard genome sequencing and annotation.</title>
        <authorList>
            <consortium name="The Broad Institute Genomics Platform"/>
            <consortium name="The Broad Institute Genome Sequencing Center for Infectious Disease"/>
            <person name="Wu L."/>
            <person name="Ma J."/>
        </authorList>
    </citation>
    <scope>NUCLEOTIDE SEQUENCE [LARGE SCALE GENOMIC DNA]</scope>
    <source>
        <strain evidence="2">CGMCC 1.15643</strain>
    </source>
</reference>
<accession>A0ABW0F407</accession>
<evidence type="ECO:0000313" key="1">
    <source>
        <dbReference type="EMBL" id="MFC5292949.1"/>
    </source>
</evidence>
<gene>
    <name evidence="1" type="ORF">ACFPK2_08085</name>
</gene>
<keyword evidence="2" id="KW-1185">Reference proteome</keyword>
<dbReference type="Proteomes" id="UP001595976">
    <property type="component" value="Unassembled WGS sequence"/>
</dbReference>
<sequence length="40" mass="4596">MLRFEAGWVEPAIGANDLGFDDSPEESIGDWHRRHGLWID</sequence>
<proteinExistence type="predicted"/>
<comment type="caution">
    <text evidence="1">The sequence shown here is derived from an EMBL/GenBank/DDBJ whole genome shotgun (WGS) entry which is preliminary data.</text>
</comment>
<dbReference type="RefSeq" id="WP_260348039.1">
    <property type="nucleotide sequence ID" value="NZ_JAOAOS010000002.1"/>
</dbReference>
<dbReference type="EMBL" id="JBHSLI010000002">
    <property type="protein sequence ID" value="MFC5292949.1"/>
    <property type="molecule type" value="Genomic_DNA"/>
</dbReference>
<name>A0ABW0F407_9HYPH</name>
<protein>
    <submittedName>
        <fullName evidence="1">Uncharacterized protein</fullName>
    </submittedName>
</protein>
<evidence type="ECO:0000313" key="2">
    <source>
        <dbReference type="Proteomes" id="UP001595976"/>
    </source>
</evidence>
<organism evidence="1 2">
    <name type="scientific">Bosea minatitlanensis</name>
    <dbReference type="NCBI Taxonomy" id="128782"/>
    <lineage>
        <taxon>Bacteria</taxon>
        <taxon>Pseudomonadati</taxon>
        <taxon>Pseudomonadota</taxon>
        <taxon>Alphaproteobacteria</taxon>
        <taxon>Hyphomicrobiales</taxon>
        <taxon>Boseaceae</taxon>
        <taxon>Bosea</taxon>
    </lineage>
</organism>